<keyword evidence="1" id="KW-0472">Membrane</keyword>
<accession>A0A179BDJ0</accession>
<proteinExistence type="predicted"/>
<sequence length="98" mass="11680">MTKRLSTICLVAFFLCFVGGFVIHRQGSLGIFRYIENFLAAAAIALFPFSVVSYMFSYSWRELRKDKAKREFILKHPMRFLIWREVRDEAYGEEKREE</sequence>
<evidence type="ECO:0000256" key="1">
    <source>
        <dbReference type="SAM" id="Phobius"/>
    </source>
</evidence>
<feature type="transmembrane region" description="Helical" evidence="1">
    <location>
        <begin position="38"/>
        <end position="60"/>
    </location>
</feature>
<gene>
    <name evidence="2" type="ORF">A4U53_33245</name>
</gene>
<organism evidence="2">
    <name type="scientific">Rhizobium leguminosarum</name>
    <dbReference type="NCBI Taxonomy" id="384"/>
    <lineage>
        <taxon>Bacteria</taxon>
        <taxon>Pseudomonadati</taxon>
        <taxon>Pseudomonadota</taxon>
        <taxon>Alphaproteobacteria</taxon>
        <taxon>Hyphomicrobiales</taxon>
        <taxon>Rhizobiaceae</taxon>
        <taxon>Rhizobium/Agrobacterium group</taxon>
        <taxon>Rhizobium</taxon>
    </lineage>
</organism>
<comment type="caution">
    <text evidence="2">The sequence shown here is derived from an EMBL/GenBank/DDBJ whole genome shotgun (WGS) entry which is preliminary data.</text>
</comment>
<reference evidence="2" key="1">
    <citation type="submission" date="2016-04" db="EMBL/GenBank/DDBJ databases">
        <title>Fast-growing isolate from the root nodules of Vavilovia formosa.</title>
        <authorList>
            <person name="Kimeklis A."/>
            <person name="Safronova V."/>
            <person name="Belimov A."/>
            <person name="Andronov E."/>
        </authorList>
    </citation>
    <scope>NUCLEOTIDE SEQUENCE [LARGE SCALE GENOMIC DNA]</scope>
    <source>
        <strain evidence="2">Vaf-46</strain>
    </source>
</reference>
<keyword evidence="1" id="KW-1133">Transmembrane helix</keyword>
<protein>
    <submittedName>
        <fullName evidence="2">Uncharacterized protein</fullName>
    </submittedName>
</protein>
<keyword evidence="1" id="KW-0812">Transmembrane</keyword>
<dbReference type="EMBL" id="LWBS01000440">
    <property type="protein sequence ID" value="OAP89084.1"/>
    <property type="molecule type" value="Genomic_DNA"/>
</dbReference>
<name>A0A179BDJ0_RHILE</name>
<dbReference type="AlphaFoldDB" id="A0A179BDJ0"/>
<evidence type="ECO:0000313" key="2">
    <source>
        <dbReference type="EMBL" id="OAP89084.1"/>
    </source>
</evidence>